<dbReference type="RefSeq" id="WP_157398325.1">
    <property type="nucleotide sequence ID" value="NZ_WSEL01000003.1"/>
</dbReference>
<reference evidence="13 14" key="1">
    <citation type="submission" date="2019-12" db="EMBL/GenBank/DDBJ databases">
        <authorList>
            <person name="Huq M.A."/>
        </authorList>
    </citation>
    <scope>NUCLEOTIDE SEQUENCE [LARGE SCALE GENOMIC DNA]</scope>
    <source>
        <strain evidence="13 14">MAH-25</strain>
    </source>
</reference>
<dbReference type="GO" id="GO:0015627">
    <property type="term" value="C:type II protein secretion system complex"/>
    <property type="evidence" value="ECO:0007669"/>
    <property type="project" value="InterPro"/>
</dbReference>
<evidence type="ECO:0000256" key="8">
    <source>
        <dbReference type="ARBA" id="ARBA00023136"/>
    </source>
</evidence>
<accession>A0A6N8INK3</accession>
<dbReference type="InterPro" id="IPR045584">
    <property type="entry name" value="Pilin-like"/>
</dbReference>
<keyword evidence="3" id="KW-1003">Cell membrane</keyword>
<evidence type="ECO:0000256" key="11">
    <source>
        <dbReference type="SAM" id="Phobius"/>
    </source>
</evidence>
<dbReference type="GO" id="GO:0015628">
    <property type="term" value="P:protein secretion by the type II secretion system"/>
    <property type="evidence" value="ECO:0007669"/>
    <property type="project" value="InterPro"/>
</dbReference>
<evidence type="ECO:0000256" key="6">
    <source>
        <dbReference type="ARBA" id="ARBA00022692"/>
    </source>
</evidence>
<dbReference type="InterPro" id="IPR012902">
    <property type="entry name" value="N_methyl_site"/>
</dbReference>
<dbReference type="NCBIfam" id="TIGR02532">
    <property type="entry name" value="IV_pilin_GFxxxE"/>
    <property type="match status" value="1"/>
</dbReference>
<keyword evidence="14" id="KW-1185">Reference proteome</keyword>
<keyword evidence="6 11" id="KW-0812">Transmembrane</keyword>
<dbReference type="Gene3D" id="3.55.40.10">
    <property type="entry name" value="minor pseudopilin epsh domain"/>
    <property type="match status" value="1"/>
</dbReference>
<evidence type="ECO:0000313" key="14">
    <source>
        <dbReference type="Proteomes" id="UP000469385"/>
    </source>
</evidence>
<evidence type="ECO:0000256" key="7">
    <source>
        <dbReference type="ARBA" id="ARBA00022989"/>
    </source>
</evidence>
<dbReference type="GO" id="GO:0005886">
    <property type="term" value="C:plasma membrane"/>
    <property type="evidence" value="ECO:0007669"/>
    <property type="project" value="UniProtKB-SubCell"/>
</dbReference>
<protein>
    <recommendedName>
        <fullName evidence="2">Type II secretion system protein H</fullName>
    </recommendedName>
    <alternativeName>
        <fullName evidence="10">General secretion pathway protein H</fullName>
    </alternativeName>
</protein>
<evidence type="ECO:0000256" key="3">
    <source>
        <dbReference type="ARBA" id="ARBA00022475"/>
    </source>
</evidence>
<sequence>MTLPSTLPSGHPRQRGFTLIELMVVVSLLALMLGIGIPSFRNFMETQRVKTAGSDFATALLVARSEAIKRNTTVTIAPVGTGWTTGWTVTGGGATLATQQALGGVTVTTTPDPTASVVYQGNGRIASTLTFQFSGGNTSSVRCVSINVSGVPNTTSRNC</sequence>
<evidence type="ECO:0000313" key="13">
    <source>
        <dbReference type="EMBL" id="MVQ28441.1"/>
    </source>
</evidence>
<comment type="caution">
    <text evidence="13">The sequence shown here is derived from an EMBL/GenBank/DDBJ whole genome shotgun (WGS) entry which is preliminary data.</text>
</comment>
<evidence type="ECO:0000256" key="5">
    <source>
        <dbReference type="ARBA" id="ARBA00022519"/>
    </source>
</evidence>
<dbReference type="Pfam" id="PF12019">
    <property type="entry name" value="GspH"/>
    <property type="match status" value="1"/>
</dbReference>
<name>A0A6N8INK3_9BURK</name>
<feature type="transmembrane region" description="Helical" evidence="11">
    <location>
        <begin position="20"/>
        <end position="40"/>
    </location>
</feature>
<dbReference type="SUPFAM" id="SSF54523">
    <property type="entry name" value="Pili subunits"/>
    <property type="match status" value="1"/>
</dbReference>
<evidence type="ECO:0000259" key="12">
    <source>
        <dbReference type="Pfam" id="PF12019"/>
    </source>
</evidence>
<evidence type="ECO:0000256" key="4">
    <source>
        <dbReference type="ARBA" id="ARBA00022481"/>
    </source>
</evidence>
<dbReference type="Pfam" id="PF07963">
    <property type="entry name" value="N_methyl"/>
    <property type="match status" value="1"/>
</dbReference>
<feature type="domain" description="General secretion pathway GspH" evidence="12">
    <location>
        <begin position="54"/>
        <end position="150"/>
    </location>
</feature>
<dbReference type="Proteomes" id="UP000469385">
    <property type="component" value="Unassembled WGS sequence"/>
</dbReference>
<dbReference type="AlphaFoldDB" id="A0A6N8INK3"/>
<comment type="subcellular location">
    <subcellularLocation>
        <location evidence="1">Cell inner membrane</location>
        <topology evidence="1">Single-pass membrane protein</topology>
    </subcellularLocation>
</comment>
<proteinExistence type="inferred from homology"/>
<evidence type="ECO:0000256" key="10">
    <source>
        <dbReference type="ARBA" id="ARBA00030775"/>
    </source>
</evidence>
<keyword evidence="7 11" id="KW-1133">Transmembrane helix</keyword>
<evidence type="ECO:0000256" key="2">
    <source>
        <dbReference type="ARBA" id="ARBA00021549"/>
    </source>
</evidence>
<keyword evidence="4" id="KW-0488">Methylation</keyword>
<evidence type="ECO:0000256" key="1">
    <source>
        <dbReference type="ARBA" id="ARBA00004377"/>
    </source>
</evidence>
<dbReference type="EMBL" id="WSEL01000003">
    <property type="protein sequence ID" value="MVQ28441.1"/>
    <property type="molecule type" value="Genomic_DNA"/>
</dbReference>
<organism evidence="13 14">
    <name type="scientific">Ramlibacter pinisoli</name>
    <dbReference type="NCBI Taxonomy" id="2682844"/>
    <lineage>
        <taxon>Bacteria</taxon>
        <taxon>Pseudomonadati</taxon>
        <taxon>Pseudomonadota</taxon>
        <taxon>Betaproteobacteria</taxon>
        <taxon>Burkholderiales</taxon>
        <taxon>Comamonadaceae</taxon>
        <taxon>Ramlibacter</taxon>
    </lineage>
</organism>
<evidence type="ECO:0000256" key="9">
    <source>
        <dbReference type="ARBA" id="ARBA00025772"/>
    </source>
</evidence>
<dbReference type="InterPro" id="IPR022346">
    <property type="entry name" value="T2SS_GspH"/>
</dbReference>
<keyword evidence="8 11" id="KW-0472">Membrane</keyword>
<comment type="similarity">
    <text evidence="9">Belongs to the GSP H family.</text>
</comment>
<keyword evidence="5" id="KW-0997">Cell inner membrane</keyword>
<gene>
    <name evidence="13" type="ORF">GON04_03215</name>
</gene>
<dbReference type="PROSITE" id="PS00409">
    <property type="entry name" value="PROKAR_NTER_METHYL"/>
    <property type="match status" value="1"/>
</dbReference>